<accession>A0ABQ9I4L9</accession>
<evidence type="ECO:0000313" key="2">
    <source>
        <dbReference type="Proteomes" id="UP001159363"/>
    </source>
</evidence>
<dbReference type="EMBL" id="JARBHB010000003">
    <property type="protein sequence ID" value="KAJ8891220.1"/>
    <property type="molecule type" value="Genomic_DNA"/>
</dbReference>
<reference evidence="1 2" key="1">
    <citation type="submission" date="2023-02" db="EMBL/GenBank/DDBJ databases">
        <title>LHISI_Scaffold_Assembly.</title>
        <authorList>
            <person name="Stuart O.P."/>
            <person name="Cleave R."/>
            <person name="Magrath M.J.L."/>
            <person name="Mikheyev A.S."/>
        </authorList>
    </citation>
    <scope>NUCLEOTIDE SEQUENCE [LARGE SCALE GENOMIC DNA]</scope>
    <source>
        <strain evidence="1">Daus_M_001</strain>
        <tissue evidence="1">Leg muscle</tissue>
    </source>
</reference>
<protein>
    <submittedName>
        <fullName evidence="1">Uncharacterized protein</fullName>
    </submittedName>
</protein>
<dbReference type="Proteomes" id="UP001159363">
    <property type="component" value="Chromosome 3"/>
</dbReference>
<keyword evidence="2" id="KW-1185">Reference proteome</keyword>
<gene>
    <name evidence="1" type="ORF">PR048_010735</name>
</gene>
<proteinExistence type="predicted"/>
<evidence type="ECO:0000313" key="1">
    <source>
        <dbReference type="EMBL" id="KAJ8891220.1"/>
    </source>
</evidence>
<sequence>MCCFLNSANGNTGSHAILESLNQYGVAFKNVLGLASDLARYMSTCFAALQIVLGYHTIHFKCWAHKVNLVGDVFVCEFSDACKTIIELIKVLEGGHYPFAHLLWDELMQLSSELKSKTKLPPFSKVSDDQFMNGYLYFHELLKGRVCEGSKIDLPQLLLAVSITKPEFGAAAVKTI</sequence>
<name>A0ABQ9I4L9_9NEOP</name>
<organism evidence="1 2">
    <name type="scientific">Dryococelus australis</name>
    <dbReference type="NCBI Taxonomy" id="614101"/>
    <lineage>
        <taxon>Eukaryota</taxon>
        <taxon>Metazoa</taxon>
        <taxon>Ecdysozoa</taxon>
        <taxon>Arthropoda</taxon>
        <taxon>Hexapoda</taxon>
        <taxon>Insecta</taxon>
        <taxon>Pterygota</taxon>
        <taxon>Neoptera</taxon>
        <taxon>Polyneoptera</taxon>
        <taxon>Phasmatodea</taxon>
        <taxon>Verophasmatodea</taxon>
        <taxon>Anareolatae</taxon>
        <taxon>Phasmatidae</taxon>
        <taxon>Eurycanthinae</taxon>
        <taxon>Dryococelus</taxon>
    </lineage>
</organism>
<comment type="caution">
    <text evidence="1">The sequence shown here is derived from an EMBL/GenBank/DDBJ whole genome shotgun (WGS) entry which is preliminary data.</text>
</comment>